<dbReference type="EMBL" id="JAROCC010000001">
    <property type="protein sequence ID" value="MDN4605899.1"/>
    <property type="molecule type" value="Genomic_DNA"/>
</dbReference>
<protein>
    <submittedName>
        <fullName evidence="1">Uncharacterized protein</fullName>
    </submittedName>
</protein>
<sequence length="80" mass="9123">MKPYNKIIVVFDYIKTPEQHYYAADTLFDHNNTGENATLISNSLQIALISKNSTIVRNPQALMQNLEKVLVEDKKKKTIG</sequence>
<accession>A0ABT8JLE6</accession>
<reference evidence="1" key="1">
    <citation type="submission" date="2023-03" db="EMBL/GenBank/DDBJ databases">
        <title>MT1 and MT2 Draft Genomes of Novel Species.</title>
        <authorList>
            <person name="Venkateswaran K."/>
        </authorList>
    </citation>
    <scope>NUCLEOTIDE SEQUENCE</scope>
    <source>
        <strain evidence="1">F6_3S_P_2</strain>
    </source>
</reference>
<dbReference type="Proteomes" id="UP001175097">
    <property type="component" value="Unassembled WGS sequence"/>
</dbReference>
<comment type="caution">
    <text evidence="1">The sequence shown here is derived from an EMBL/GenBank/DDBJ whole genome shotgun (WGS) entry which is preliminary data.</text>
</comment>
<proteinExistence type="predicted"/>
<name>A0ABT8JLE6_9BACL</name>
<evidence type="ECO:0000313" key="2">
    <source>
        <dbReference type="Proteomes" id="UP001175097"/>
    </source>
</evidence>
<keyword evidence="2" id="KW-1185">Reference proteome</keyword>
<organism evidence="1 2">
    <name type="scientific">Sporosarcina highlanderae</name>
    <dbReference type="NCBI Taxonomy" id="3035916"/>
    <lineage>
        <taxon>Bacteria</taxon>
        <taxon>Bacillati</taxon>
        <taxon>Bacillota</taxon>
        <taxon>Bacilli</taxon>
        <taxon>Bacillales</taxon>
        <taxon>Caryophanaceae</taxon>
        <taxon>Sporosarcina</taxon>
    </lineage>
</organism>
<evidence type="ECO:0000313" key="1">
    <source>
        <dbReference type="EMBL" id="MDN4605899.1"/>
    </source>
</evidence>
<gene>
    <name evidence="1" type="ORF">P5G49_00215</name>
</gene>
<dbReference type="RefSeq" id="WP_301241390.1">
    <property type="nucleotide sequence ID" value="NZ_JAROCC010000001.1"/>
</dbReference>